<evidence type="ECO:0000256" key="3">
    <source>
        <dbReference type="ARBA" id="ARBA00048782"/>
    </source>
</evidence>
<proteinExistence type="inferred from homology"/>
<dbReference type="EC" id="1.8.4.11" evidence="4"/>
<feature type="active site" evidence="4">
    <location>
        <position position="13"/>
    </location>
</feature>
<reference evidence="6 7" key="1">
    <citation type="journal article" date="2014" name="Appl. Environ. Microbiol.">
        <title>Genomic features of a bumble bee symbiont reflect its host environment.</title>
        <authorList>
            <person name="Martinson V.G."/>
            <person name="Magoc T."/>
            <person name="Koch H."/>
            <person name="Salzberg S.L."/>
            <person name="Moran N.A."/>
        </authorList>
    </citation>
    <scope>NUCLEOTIDE SEQUENCE [LARGE SCALE GENOMIC DNA]</scope>
    <source>
        <strain evidence="6 7">Bimp</strain>
    </source>
</reference>
<dbReference type="GO" id="GO:0008113">
    <property type="term" value="F:peptide-methionine (S)-S-oxide reductase activity"/>
    <property type="evidence" value="ECO:0007669"/>
    <property type="project" value="UniProtKB-UniRule"/>
</dbReference>
<keyword evidence="7" id="KW-1185">Reference proteome</keyword>
<evidence type="ECO:0000259" key="5">
    <source>
        <dbReference type="Pfam" id="PF01625"/>
    </source>
</evidence>
<feature type="domain" description="Peptide methionine sulphoxide reductase MsrA" evidence="5">
    <location>
        <begin position="6"/>
        <end position="157"/>
    </location>
</feature>
<keyword evidence="1 4" id="KW-0560">Oxidoreductase</keyword>
<evidence type="ECO:0000256" key="2">
    <source>
        <dbReference type="ARBA" id="ARBA00047806"/>
    </source>
</evidence>
<dbReference type="SUPFAM" id="SSF55068">
    <property type="entry name" value="Peptide methionine sulfoxide reductase"/>
    <property type="match status" value="1"/>
</dbReference>
<comment type="similarity">
    <text evidence="4">Belongs to the MsrA Met sulfoxide reductase family.</text>
</comment>
<gene>
    <name evidence="4" type="primary">msrA</name>
    <name evidence="6" type="ORF">O970_02840</name>
</gene>
<organism evidence="6 7">
    <name type="scientific">Candidatus Schmidhempelia bombi str. Bimp</name>
    <dbReference type="NCBI Taxonomy" id="1387197"/>
    <lineage>
        <taxon>Bacteria</taxon>
        <taxon>Pseudomonadati</taxon>
        <taxon>Pseudomonadota</taxon>
        <taxon>Gammaproteobacteria</taxon>
        <taxon>Orbales</taxon>
        <taxon>Orbaceae</taxon>
        <taxon>Candidatus Schmidhempelia</taxon>
    </lineage>
</organism>
<sequence>MSQVEKATFAGGCFWCMIKPFDQYSGVIRVTSGYTGGHVINPTYQQVCAGDTGHAEAVEISFNPDIISYNELLDIFWQQIDPTDSQGQFVDRGDSYRPAIFYHSETQKKQAIESKLKLEKSGRFTQPIAVSIEPAKTFYPAEDYHQNFYQKQPEHYEKYRKASGRDNFISTYWQNKK</sequence>
<dbReference type="AlphaFoldDB" id="A0AB94IE06"/>
<dbReference type="PANTHER" id="PTHR43774">
    <property type="entry name" value="PEPTIDE METHIONINE SULFOXIDE REDUCTASE"/>
    <property type="match status" value="1"/>
</dbReference>
<accession>A0AB94IE06</accession>
<dbReference type="HAMAP" id="MF_01401">
    <property type="entry name" value="MsrA"/>
    <property type="match status" value="1"/>
</dbReference>
<dbReference type="Pfam" id="PF01625">
    <property type="entry name" value="PMSR"/>
    <property type="match status" value="1"/>
</dbReference>
<comment type="catalytic activity">
    <reaction evidence="3 4">
        <text>[thioredoxin]-disulfide + L-methionine + H2O = L-methionine (S)-S-oxide + [thioredoxin]-dithiol</text>
        <dbReference type="Rhea" id="RHEA:19993"/>
        <dbReference type="Rhea" id="RHEA-COMP:10698"/>
        <dbReference type="Rhea" id="RHEA-COMP:10700"/>
        <dbReference type="ChEBI" id="CHEBI:15377"/>
        <dbReference type="ChEBI" id="CHEBI:29950"/>
        <dbReference type="ChEBI" id="CHEBI:50058"/>
        <dbReference type="ChEBI" id="CHEBI:57844"/>
        <dbReference type="ChEBI" id="CHEBI:58772"/>
        <dbReference type="EC" id="1.8.4.11"/>
    </reaction>
</comment>
<evidence type="ECO:0000256" key="4">
    <source>
        <dbReference type="HAMAP-Rule" id="MF_01401"/>
    </source>
</evidence>
<dbReference type="PANTHER" id="PTHR43774:SF1">
    <property type="entry name" value="PEPTIDE METHIONINE SULFOXIDE REDUCTASE MSRA 2"/>
    <property type="match status" value="1"/>
</dbReference>
<protein>
    <recommendedName>
        <fullName evidence="4">Peptide methionine sulfoxide reductase MsrA</fullName>
        <shortName evidence="4">Protein-methionine-S-oxide reductase</shortName>
        <ecNumber evidence="4">1.8.4.11</ecNumber>
    </recommendedName>
    <alternativeName>
        <fullName evidence="4">Peptide-methionine (S)-S-oxide reductase</fullName>
        <shortName evidence="4">Peptide Met(O) reductase</shortName>
    </alternativeName>
</protein>
<comment type="function">
    <text evidence="4">Has an important function as a repair enzyme for proteins that have been inactivated by oxidation. Catalyzes the reversible oxidation-reduction of methionine sulfoxide in proteins to methionine.</text>
</comment>
<comment type="caution">
    <text evidence="6">The sequence shown here is derived from an EMBL/GenBank/DDBJ whole genome shotgun (WGS) entry which is preliminary data.</text>
</comment>
<dbReference type="Gene3D" id="3.30.1060.10">
    <property type="entry name" value="Peptide methionine sulphoxide reductase MsrA"/>
    <property type="match status" value="1"/>
</dbReference>
<dbReference type="Proteomes" id="UP000506160">
    <property type="component" value="Unassembled WGS sequence"/>
</dbReference>
<dbReference type="FunFam" id="3.30.1060.10:FF:000003">
    <property type="entry name" value="Peptide methionine sulfoxide reductase MsrA"/>
    <property type="match status" value="1"/>
</dbReference>
<evidence type="ECO:0000256" key="1">
    <source>
        <dbReference type="ARBA" id="ARBA00023002"/>
    </source>
</evidence>
<comment type="catalytic activity">
    <reaction evidence="2 4">
        <text>L-methionyl-[protein] + [thioredoxin]-disulfide + H2O = L-methionyl-(S)-S-oxide-[protein] + [thioredoxin]-dithiol</text>
        <dbReference type="Rhea" id="RHEA:14217"/>
        <dbReference type="Rhea" id="RHEA-COMP:10698"/>
        <dbReference type="Rhea" id="RHEA-COMP:10700"/>
        <dbReference type="Rhea" id="RHEA-COMP:12313"/>
        <dbReference type="Rhea" id="RHEA-COMP:12315"/>
        <dbReference type="ChEBI" id="CHEBI:15377"/>
        <dbReference type="ChEBI" id="CHEBI:16044"/>
        <dbReference type="ChEBI" id="CHEBI:29950"/>
        <dbReference type="ChEBI" id="CHEBI:44120"/>
        <dbReference type="ChEBI" id="CHEBI:50058"/>
        <dbReference type="EC" id="1.8.4.11"/>
    </reaction>
</comment>
<dbReference type="InterPro" id="IPR036509">
    <property type="entry name" value="Met_Sox_Rdtase_MsrA_sf"/>
</dbReference>
<name>A0AB94IE06_9GAMM</name>
<dbReference type="RefSeq" id="WP_024495670.1">
    <property type="nucleotide sequence ID" value="NZ_AWGA01000024.1"/>
</dbReference>
<dbReference type="NCBIfam" id="TIGR00401">
    <property type="entry name" value="msrA"/>
    <property type="match status" value="1"/>
</dbReference>
<dbReference type="EMBL" id="AWGA01000024">
    <property type="protein sequence ID" value="TEA27698.1"/>
    <property type="molecule type" value="Genomic_DNA"/>
</dbReference>
<dbReference type="InterPro" id="IPR002569">
    <property type="entry name" value="Met_Sox_Rdtase_MsrA_dom"/>
</dbReference>
<evidence type="ECO:0000313" key="7">
    <source>
        <dbReference type="Proteomes" id="UP000506160"/>
    </source>
</evidence>
<evidence type="ECO:0000313" key="6">
    <source>
        <dbReference type="EMBL" id="TEA27698.1"/>
    </source>
</evidence>